<accession>A0A6A6XYT1</accession>
<evidence type="ECO:0000313" key="1">
    <source>
        <dbReference type="EMBL" id="KAF2801438.1"/>
    </source>
</evidence>
<dbReference type="GeneID" id="54454328"/>
<dbReference type="RefSeq" id="XP_033568402.1">
    <property type="nucleotide sequence ID" value="XM_033713435.1"/>
</dbReference>
<keyword evidence="2" id="KW-1185">Reference proteome</keyword>
<protein>
    <submittedName>
        <fullName evidence="1 3">Uncharacterized protein</fullName>
    </submittedName>
</protein>
<reference evidence="3" key="3">
    <citation type="submission" date="2025-04" db="UniProtKB">
        <authorList>
            <consortium name="RefSeq"/>
        </authorList>
    </citation>
    <scope>IDENTIFICATION</scope>
    <source>
        <strain evidence="3">CBS 304.34</strain>
    </source>
</reference>
<reference evidence="3" key="2">
    <citation type="submission" date="2020-04" db="EMBL/GenBank/DDBJ databases">
        <authorList>
            <consortium name="NCBI Genome Project"/>
        </authorList>
    </citation>
    <scope>NUCLEOTIDE SEQUENCE</scope>
    <source>
        <strain evidence="3">CBS 304.34</strain>
    </source>
</reference>
<sequence length="131" mass="14570">MPALILGGPTIRTRRSPLVWIIYIVHVIPAARIGQASRPTARMALEAGAEEVEKRGDVYLMERRACIMRRPGCLMLTQSGRSGDFLCSYFIFAFYLWNISSTSSLFPCCTRMASLLVLQYCSASAARTSRA</sequence>
<proteinExistence type="predicted"/>
<reference evidence="1 3" key="1">
    <citation type="journal article" date="2020" name="Stud. Mycol.">
        <title>101 Dothideomycetes genomes: a test case for predicting lifestyles and emergence of pathogens.</title>
        <authorList>
            <person name="Haridas S."/>
            <person name="Albert R."/>
            <person name="Binder M."/>
            <person name="Bloem J."/>
            <person name="Labutti K."/>
            <person name="Salamov A."/>
            <person name="Andreopoulos B."/>
            <person name="Baker S."/>
            <person name="Barry K."/>
            <person name="Bills G."/>
            <person name="Bluhm B."/>
            <person name="Cannon C."/>
            <person name="Castanera R."/>
            <person name="Culley D."/>
            <person name="Daum C."/>
            <person name="Ezra D."/>
            <person name="Gonzalez J."/>
            <person name="Henrissat B."/>
            <person name="Kuo A."/>
            <person name="Liang C."/>
            <person name="Lipzen A."/>
            <person name="Lutzoni F."/>
            <person name="Magnuson J."/>
            <person name="Mondo S."/>
            <person name="Nolan M."/>
            <person name="Ohm R."/>
            <person name="Pangilinan J."/>
            <person name="Park H.-J."/>
            <person name="Ramirez L."/>
            <person name="Alfaro M."/>
            <person name="Sun H."/>
            <person name="Tritt A."/>
            <person name="Yoshinaga Y."/>
            <person name="Zwiers L.-H."/>
            <person name="Turgeon B."/>
            <person name="Goodwin S."/>
            <person name="Spatafora J."/>
            <person name="Crous P."/>
            <person name="Grigoriev I."/>
        </authorList>
    </citation>
    <scope>NUCLEOTIDE SEQUENCE</scope>
    <source>
        <strain evidence="1 3">CBS 304.34</strain>
    </source>
</reference>
<gene>
    <name evidence="1 3" type="ORF">BDZ99DRAFT_220711</name>
</gene>
<dbReference type="EMBL" id="MU003730">
    <property type="protein sequence ID" value="KAF2801438.1"/>
    <property type="molecule type" value="Genomic_DNA"/>
</dbReference>
<evidence type="ECO:0000313" key="3">
    <source>
        <dbReference type="RefSeq" id="XP_033568402.1"/>
    </source>
</evidence>
<name>A0A6A6XYT1_9PEZI</name>
<dbReference type="AlphaFoldDB" id="A0A6A6XYT1"/>
<organism evidence="1">
    <name type="scientific">Mytilinidion resinicola</name>
    <dbReference type="NCBI Taxonomy" id="574789"/>
    <lineage>
        <taxon>Eukaryota</taxon>
        <taxon>Fungi</taxon>
        <taxon>Dikarya</taxon>
        <taxon>Ascomycota</taxon>
        <taxon>Pezizomycotina</taxon>
        <taxon>Dothideomycetes</taxon>
        <taxon>Pleosporomycetidae</taxon>
        <taxon>Mytilinidiales</taxon>
        <taxon>Mytilinidiaceae</taxon>
        <taxon>Mytilinidion</taxon>
    </lineage>
</organism>
<dbReference type="Proteomes" id="UP000504636">
    <property type="component" value="Unplaced"/>
</dbReference>
<evidence type="ECO:0000313" key="2">
    <source>
        <dbReference type="Proteomes" id="UP000504636"/>
    </source>
</evidence>